<feature type="transmembrane region" description="Helical" evidence="8">
    <location>
        <begin position="136"/>
        <end position="156"/>
    </location>
</feature>
<keyword evidence="3" id="KW-0808">Transferase</keyword>
<dbReference type="InterPro" id="IPR040423">
    <property type="entry name" value="PEA_transferase"/>
</dbReference>
<dbReference type="AlphaFoldDB" id="A0A0J5S1R7"/>
<feature type="domain" description="Sulfatase N-terminal" evidence="9">
    <location>
        <begin position="193"/>
        <end position="469"/>
    </location>
</feature>
<evidence type="ECO:0000256" key="4">
    <source>
        <dbReference type="ARBA" id="ARBA00022692"/>
    </source>
</evidence>
<evidence type="ECO:0000313" key="10">
    <source>
        <dbReference type="EMBL" id="KMK50762.1"/>
    </source>
</evidence>
<accession>A0A0J5S1R7</accession>
<evidence type="ECO:0000259" key="9">
    <source>
        <dbReference type="Pfam" id="PF00884"/>
    </source>
</evidence>
<keyword evidence="4 8" id="KW-0812">Transmembrane</keyword>
<dbReference type="EMBL" id="JWIZ01000071">
    <property type="protein sequence ID" value="KMK50762.1"/>
    <property type="molecule type" value="Genomic_DNA"/>
</dbReference>
<keyword evidence="11" id="KW-1185">Reference proteome</keyword>
<dbReference type="CDD" id="cd16017">
    <property type="entry name" value="LptA"/>
    <property type="match status" value="1"/>
</dbReference>
<evidence type="ECO:0000256" key="8">
    <source>
        <dbReference type="SAM" id="Phobius"/>
    </source>
</evidence>
<gene>
    <name evidence="10" type="ORF">RO21_10050</name>
</gene>
<feature type="transmembrane region" description="Helical" evidence="8">
    <location>
        <begin position="105"/>
        <end position="124"/>
    </location>
</feature>
<keyword evidence="2" id="KW-1003">Cell membrane</keyword>
<keyword evidence="5 8" id="KW-1133">Transmembrane helix</keyword>
<dbReference type="GO" id="GO:0009244">
    <property type="term" value="P:lipopolysaccharide core region biosynthetic process"/>
    <property type="evidence" value="ECO:0007669"/>
    <property type="project" value="TreeGrafter"/>
</dbReference>
<dbReference type="Pfam" id="PF00884">
    <property type="entry name" value="Sulfatase"/>
    <property type="match status" value="1"/>
</dbReference>
<evidence type="ECO:0000256" key="5">
    <source>
        <dbReference type="ARBA" id="ARBA00022989"/>
    </source>
</evidence>
<protein>
    <submittedName>
        <fullName evidence="10">Membrane protein</fullName>
    </submittedName>
</protein>
<organism evidence="10 11">
    <name type="scientific">Muribacter muris</name>
    <dbReference type="NCBI Taxonomy" id="67855"/>
    <lineage>
        <taxon>Bacteria</taxon>
        <taxon>Pseudomonadati</taxon>
        <taxon>Pseudomonadota</taxon>
        <taxon>Gammaproteobacteria</taxon>
        <taxon>Pasteurellales</taxon>
        <taxon>Pasteurellaceae</taxon>
        <taxon>Muribacter</taxon>
    </lineage>
</organism>
<dbReference type="PATRIC" id="fig|67855.3.peg.2128"/>
<dbReference type="Proteomes" id="UP000036270">
    <property type="component" value="Unassembled WGS sequence"/>
</dbReference>
<comment type="caution">
    <text evidence="10">The sequence shown here is derived from an EMBL/GenBank/DDBJ whole genome shotgun (WGS) entry which is preliminary data.</text>
</comment>
<dbReference type="PANTHER" id="PTHR30443:SF4">
    <property type="entry name" value="PHOSPHOETHANOLAMINE TRANSFERASE OPGE-RELATED"/>
    <property type="match status" value="1"/>
</dbReference>
<dbReference type="InterPro" id="IPR000917">
    <property type="entry name" value="Sulfatase_N"/>
</dbReference>
<comment type="similarity">
    <text evidence="7">Belongs to the phosphoethanolamine transferase family.</text>
</comment>
<dbReference type="SUPFAM" id="SSF53649">
    <property type="entry name" value="Alkaline phosphatase-like"/>
    <property type="match status" value="1"/>
</dbReference>
<dbReference type="InterPro" id="IPR017850">
    <property type="entry name" value="Alkaline_phosphatase_core_sf"/>
</dbReference>
<name>A0A0J5S1R7_9PAST</name>
<dbReference type="STRING" id="67855.RO21_10050"/>
<keyword evidence="6 8" id="KW-0472">Membrane</keyword>
<evidence type="ECO:0000256" key="6">
    <source>
        <dbReference type="ARBA" id="ARBA00023136"/>
    </source>
</evidence>
<dbReference type="RefSeq" id="WP_047977649.1">
    <property type="nucleotide sequence ID" value="NZ_JWIZ01000071.1"/>
</dbReference>
<comment type="subcellular location">
    <subcellularLocation>
        <location evidence="1">Cell membrane</location>
        <topology evidence="1">Multi-pass membrane protein</topology>
    </subcellularLocation>
</comment>
<reference evidence="10 11" key="1">
    <citation type="submission" date="2014-12" db="EMBL/GenBank/DDBJ databases">
        <title>Reclassification of Actinobacillus muris as Muribacter muris.</title>
        <authorList>
            <person name="Christensen H."/>
            <person name="Nicklas W."/>
            <person name="Bisgaard M."/>
        </authorList>
    </citation>
    <scope>NUCLEOTIDE SEQUENCE [LARGE SCALE GENOMIC DNA]</scope>
    <source>
        <strain evidence="10 11">Ackerman80-443D</strain>
    </source>
</reference>
<sequence>MSIFAFIPPLASLGLAAFGSFLMLLGSGFFPSPTAQEIALLTLVWLLLNSSKKAFYALLLPIVSLYALYTPIGLTFGAPSYQYVASVFATDLQESREFFRQIPPLHYLAMVGIFACLLLFRYLTERFRVRFHHNRTFLVAAILLVFISTPPFKFLYESYSASRQVSQELSRLNGLTIDSAWGQARLIGDQYDDYVLVIGESARKDYHHAYGYPSPNTPFMSSANGTLIDGLTAGGTNTIASLKVMLTLPDTLNWEGDYTHSLIDLVKSAGIKTVWLSNQGYLGTFDTPVSALANKSDETIFLKSGDSFSQNISDFALLPIFRQIITQPSKQKRFIVVHLYGSHPISCDRLTDYPKLYDDATLPKKYHNLNCYVSSIKKTDELLATLHQYLTKNYQQNQRRFSMVYFADHGLAHSISEDNIVIHNSSGKSPRHFDVPLFKIASDDHERKVYQAVKSGLNFTNGIANWLGIEHPKLDKSLDLFSPQSHPDDYGLKGIIGNFNTLPDPAIPIPTP</sequence>
<evidence type="ECO:0000256" key="7">
    <source>
        <dbReference type="ARBA" id="ARBA00038481"/>
    </source>
</evidence>
<evidence type="ECO:0000256" key="3">
    <source>
        <dbReference type="ARBA" id="ARBA00022679"/>
    </source>
</evidence>
<dbReference type="GO" id="GO:0016776">
    <property type="term" value="F:phosphotransferase activity, phosphate group as acceptor"/>
    <property type="evidence" value="ECO:0007669"/>
    <property type="project" value="TreeGrafter"/>
</dbReference>
<feature type="transmembrane region" description="Helical" evidence="8">
    <location>
        <begin position="55"/>
        <end position="78"/>
    </location>
</feature>
<dbReference type="InterPro" id="IPR058130">
    <property type="entry name" value="PEA_transf_C"/>
</dbReference>
<evidence type="ECO:0000256" key="2">
    <source>
        <dbReference type="ARBA" id="ARBA00022475"/>
    </source>
</evidence>
<dbReference type="GO" id="GO:0005886">
    <property type="term" value="C:plasma membrane"/>
    <property type="evidence" value="ECO:0007669"/>
    <property type="project" value="UniProtKB-SubCell"/>
</dbReference>
<evidence type="ECO:0000256" key="1">
    <source>
        <dbReference type="ARBA" id="ARBA00004651"/>
    </source>
</evidence>
<evidence type="ECO:0000313" key="11">
    <source>
        <dbReference type="Proteomes" id="UP000036270"/>
    </source>
</evidence>
<feature type="transmembrane region" description="Helical" evidence="8">
    <location>
        <begin position="29"/>
        <end position="48"/>
    </location>
</feature>
<dbReference type="Gene3D" id="3.40.720.10">
    <property type="entry name" value="Alkaline Phosphatase, subunit A"/>
    <property type="match status" value="1"/>
</dbReference>
<dbReference type="PANTHER" id="PTHR30443">
    <property type="entry name" value="INNER MEMBRANE PROTEIN"/>
    <property type="match status" value="1"/>
</dbReference>
<proteinExistence type="inferred from homology"/>